<organism evidence="1 2">
    <name type="scientific">Mya arenaria</name>
    <name type="common">Soft-shell clam</name>
    <dbReference type="NCBI Taxonomy" id="6604"/>
    <lineage>
        <taxon>Eukaryota</taxon>
        <taxon>Metazoa</taxon>
        <taxon>Spiralia</taxon>
        <taxon>Lophotrochozoa</taxon>
        <taxon>Mollusca</taxon>
        <taxon>Bivalvia</taxon>
        <taxon>Autobranchia</taxon>
        <taxon>Heteroconchia</taxon>
        <taxon>Euheterodonta</taxon>
        <taxon>Imparidentia</taxon>
        <taxon>Neoheterodontei</taxon>
        <taxon>Myida</taxon>
        <taxon>Myoidea</taxon>
        <taxon>Myidae</taxon>
        <taxon>Mya</taxon>
    </lineage>
</organism>
<proteinExistence type="predicted"/>
<sequence length="77" mass="9013">MPDAFCELFRPPCLQIEFACRDYSLIVGYTFTKLVKRDLFGRRYSTLTEGRPMETASIYCVSLNDPTNDGYRIVRKY</sequence>
<evidence type="ECO:0000313" key="1">
    <source>
        <dbReference type="EMBL" id="WAR13755.1"/>
    </source>
</evidence>
<name>A0ABY7EV92_MYAAR</name>
<evidence type="ECO:0000313" key="2">
    <source>
        <dbReference type="Proteomes" id="UP001164746"/>
    </source>
</evidence>
<gene>
    <name evidence="1" type="ORF">MAR_003860</name>
</gene>
<protein>
    <submittedName>
        <fullName evidence="1">Uncharacterized protein</fullName>
    </submittedName>
</protein>
<accession>A0ABY7EV92</accession>
<keyword evidence="2" id="KW-1185">Reference proteome</keyword>
<dbReference type="EMBL" id="CP111020">
    <property type="protein sequence ID" value="WAR13755.1"/>
    <property type="molecule type" value="Genomic_DNA"/>
</dbReference>
<reference evidence="1" key="1">
    <citation type="submission" date="2022-11" db="EMBL/GenBank/DDBJ databases">
        <title>Centuries of genome instability and evolution in soft-shell clam transmissible cancer (bioRxiv).</title>
        <authorList>
            <person name="Hart S.F.M."/>
            <person name="Yonemitsu M.A."/>
            <person name="Giersch R.M."/>
            <person name="Beal B.F."/>
            <person name="Arriagada G."/>
            <person name="Davis B.W."/>
            <person name="Ostrander E.A."/>
            <person name="Goff S.P."/>
            <person name="Metzger M.J."/>
        </authorList>
    </citation>
    <scope>NUCLEOTIDE SEQUENCE</scope>
    <source>
        <strain evidence="1">MELC-2E11</strain>
        <tissue evidence="1">Siphon/mantle</tissue>
    </source>
</reference>
<dbReference type="Proteomes" id="UP001164746">
    <property type="component" value="Chromosome 9"/>
</dbReference>